<evidence type="ECO:0000256" key="2">
    <source>
        <dbReference type="ARBA" id="ARBA00022801"/>
    </source>
</evidence>
<comment type="caution">
    <text evidence="7">The sequence shown here is derived from an EMBL/GenBank/DDBJ whole genome shotgun (WGS) entry which is preliminary data.</text>
</comment>
<evidence type="ECO:0000313" key="7">
    <source>
        <dbReference type="EMBL" id="MBO8452497.1"/>
    </source>
</evidence>
<evidence type="ECO:0000313" key="8">
    <source>
        <dbReference type="Proteomes" id="UP000823661"/>
    </source>
</evidence>
<evidence type="ECO:0000259" key="5">
    <source>
        <dbReference type="Pfam" id="PF00728"/>
    </source>
</evidence>
<evidence type="ECO:0000256" key="4">
    <source>
        <dbReference type="PIRSR" id="PIRSR625705-1"/>
    </source>
</evidence>
<protein>
    <submittedName>
        <fullName evidence="7">Beta-N-acetylhexosaminidase</fullName>
    </submittedName>
</protein>
<reference evidence="7" key="1">
    <citation type="submission" date="2020-10" db="EMBL/GenBank/DDBJ databases">
        <authorList>
            <person name="Gilroy R."/>
        </authorList>
    </citation>
    <scope>NUCLEOTIDE SEQUENCE</scope>
    <source>
        <strain evidence="7">B1-20833</strain>
    </source>
</reference>
<dbReference type="Pfam" id="PF00728">
    <property type="entry name" value="Glyco_hydro_20"/>
    <property type="match status" value="1"/>
</dbReference>
<dbReference type="Gene3D" id="3.30.379.10">
    <property type="entry name" value="Chitobiase/beta-hexosaminidase domain 2-like"/>
    <property type="match status" value="1"/>
</dbReference>
<dbReference type="AlphaFoldDB" id="A0A9D9ETT6"/>
<dbReference type="PANTHER" id="PTHR21040:SF8">
    <property type="entry name" value="BCDNA.GH04120"/>
    <property type="match status" value="1"/>
</dbReference>
<dbReference type="GO" id="GO:0005975">
    <property type="term" value="P:carbohydrate metabolic process"/>
    <property type="evidence" value="ECO:0007669"/>
    <property type="project" value="InterPro"/>
</dbReference>
<dbReference type="PANTHER" id="PTHR21040">
    <property type="entry name" value="BCDNA.GH04120"/>
    <property type="match status" value="1"/>
</dbReference>
<dbReference type="InterPro" id="IPR038901">
    <property type="entry name" value="HEXDC-like"/>
</dbReference>
<dbReference type="InterPro" id="IPR029018">
    <property type="entry name" value="Hex-like_dom2"/>
</dbReference>
<organism evidence="7 8">
    <name type="scientific">Candidatus Cryptobacteroides intestinavium</name>
    <dbReference type="NCBI Taxonomy" id="2840766"/>
    <lineage>
        <taxon>Bacteria</taxon>
        <taxon>Pseudomonadati</taxon>
        <taxon>Bacteroidota</taxon>
        <taxon>Bacteroidia</taxon>
        <taxon>Bacteroidales</taxon>
        <taxon>Candidatus Cryptobacteroides</taxon>
    </lineage>
</organism>
<dbReference type="SUPFAM" id="SSF51445">
    <property type="entry name" value="(Trans)glycosidases"/>
    <property type="match status" value="1"/>
</dbReference>
<dbReference type="Pfam" id="PF02838">
    <property type="entry name" value="Glyco_hydro_20b"/>
    <property type="match status" value="1"/>
</dbReference>
<keyword evidence="2" id="KW-0378">Hydrolase</keyword>
<dbReference type="InterPro" id="IPR015882">
    <property type="entry name" value="HEX_bac_N"/>
</dbReference>
<evidence type="ECO:0000256" key="3">
    <source>
        <dbReference type="ARBA" id="ARBA00023295"/>
    </source>
</evidence>
<evidence type="ECO:0000259" key="6">
    <source>
        <dbReference type="Pfam" id="PF02838"/>
    </source>
</evidence>
<sequence>MNKNHPLIVSLVISVTIVFSSIPALASDPVSLLTGSLIPEPHSIVPLGGGEGVSPQGIKGFVLTGDARVPAVAEKYLSKVFRRPGKGTVQLVVDGSVEDDEAYVLRIGDGKVEIRASSQKGLDYGTTTLLQILQNASELSIPIPAMEIKDRPDSKYRAVHLDLKSHSVPYQYLFDIVDFLAMYKINGIIVEFEDKIEYREHPDIAIPGAFTIEQWRNWTEYASRRNMDVSPLVQGLGHADFILKHDRYSHLREIPGSDWAFCPLNDEYYDLQFSLYDDAIEATPGGKYLHVGGDEVSEVGLCPRCKASGKDALGLYLHWLGRVSEYVKSKGRIPVLWDDMLFKGVGLYETILDMEDPEKQDSIWNARVENLNGRLKSFPEDVIYMRWRYEDAMGKGTRTALKWYNEQGLKVMGANAAQTAFAMLPLNDGQAGYIKSFHYVSREAELEGILCTAWDDASPLFDTFKKGFIAHAQYGWNHTEDMSTCELSRRYRIREFGNGTAGLPDFRLPLESLMPLWQEGLVDEGVRGPMWKTKGRYRIISMPTDIPGEWSAKYSERLDMARTNVCLSSLLGNLLEVYRSRASRNDYSLEAFSCINELAGYTASLLLAIEKYDISRTDESRSMLEKEMKRFDEIRARMEEVYSRTRSLPQPDGYILPMRHMSKLSLMTADTDWMYIYELGLLADLKKLLNLS</sequence>
<gene>
    <name evidence="7" type="ORF">IAC06_06405</name>
</gene>
<dbReference type="InterPro" id="IPR015883">
    <property type="entry name" value="Glyco_hydro_20_cat"/>
</dbReference>
<dbReference type="EMBL" id="JADIMI010000062">
    <property type="protein sequence ID" value="MBO8452497.1"/>
    <property type="molecule type" value="Genomic_DNA"/>
</dbReference>
<reference evidence="7" key="2">
    <citation type="journal article" date="2021" name="PeerJ">
        <title>Extensive microbial diversity within the chicken gut microbiome revealed by metagenomics and culture.</title>
        <authorList>
            <person name="Gilroy R."/>
            <person name="Ravi A."/>
            <person name="Getino M."/>
            <person name="Pursley I."/>
            <person name="Horton D.L."/>
            <person name="Alikhan N.F."/>
            <person name="Baker D."/>
            <person name="Gharbi K."/>
            <person name="Hall N."/>
            <person name="Watson M."/>
            <person name="Adriaenssens E.M."/>
            <person name="Foster-Nyarko E."/>
            <person name="Jarju S."/>
            <person name="Secka A."/>
            <person name="Antonio M."/>
            <person name="Oren A."/>
            <person name="Chaudhuri R.R."/>
            <person name="La Ragione R."/>
            <person name="Hildebrand F."/>
            <person name="Pallen M.J."/>
        </authorList>
    </citation>
    <scope>NUCLEOTIDE SEQUENCE</scope>
    <source>
        <strain evidence="7">B1-20833</strain>
    </source>
</reference>
<feature type="domain" description="Beta-hexosaminidase bacterial type N-terminal" evidence="6">
    <location>
        <begin position="37"/>
        <end position="150"/>
    </location>
</feature>
<dbReference type="InterPro" id="IPR017853">
    <property type="entry name" value="GH"/>
</dbReference>
<name>A0A9D9ETT6_9BACT</name>
<dbReference type="Gene3D" id="3.20.20.80">
    <property type="entry name" value="Glycosidases"/>
    <property type="match status" value="1"/>
</dbReference>
<dbReference type="InterPro" id="IPR025705">
    <property type="entry name" value="Beta_hexosaminidase_sua/sub"/>
</dbReference>
<dbReference type="SUPFAM" id="SSF55545">
    <property type="entry name" value="beta-N-acetylhexosaminidase-like domain"/>
    <property type="match status" value="1"/>
</dbReference>
<comment type="similarity">
    <text evidence="1">Belongs to the glycosyl hydrolase 20 family.</text>
</comment>
<dbReference type="GO" id="GO:0004563">
    <property type="term" value="F:beta-N-acetylhexosaminidase activity"/>
    <property type="evidence" value="ECO:0007669"/>
    <property type="project" value="InterPro"/>
</dbReference>
<feature type="domain" description="Glycoside hydrolase family 20 catalytic" evidence="5">
    <location>
        <begin position="155"/>
        <end position="365"/>
    </location>
</feature>
<dbReference type="Proteomes" id="UP000823661">
    <property type="component" value="Unassembled WGS sequence"/>
</dbReference>
<keyword evidence="3" id="KW-0326">Glycosidase</keyword>
<accession>A0A9D9ETT6</accession>
<proteinExistence type="inferred from homology"/>
<feature type="active site" description="Proton donor" evidence="4">
    <location>
        <position position="295"/>
    </location>
</feature>
<evidence type="ECO:0000256" key="1">
    <source>
        <dbReference type="ARBA" id="ARBA00006285"/>
    </source>
</evidence>
<dbReference type="PRINTS" id="PR00738">
    <property type="entry name" value="GLHYDRLASE20"/>
</dbReference>